<keyword evidence="5" id="KW-0539">Nucleus</keyword>
<evidence type="ECO:0000256" key="1">
    <source>
        <dbReference type="ARBA" id="ARBA00004123"/>
    </source>
</evidence>
<organism evidence="7 8">
    <name type="scientific">Fraxinus pennsylvanica</name>
    <dbReference type="NCBI Taxonomy" id="56036"/>
    <lineage>
        <taxon>Eukaryota</taxon>
        <taxon>Viridiplantae</taxon>
        <taxon>Streptophyta</taxon>
        <taxon>Embryophyta</taxon>
        <taxon>Tracheophyta</taxon>
        <taxon>Spermatophyta</taxon>
        <taxon>Magnoliopsida</taxon>
        <taxon>eudicotyledons</taxon>
        <taxon>Gunneridae</taxon>
        <taxon>Pentapetalae</taxon>
        <taxon>asterids</taxon>
        <taxon>lamiids</taxon>
        <taxon>Lamiales</taxon>
        <taxon>Oleaceae</taxon>
        <taxon>Oleeae</taxon>
        <taxon>Fraxinus</taxon>
    </lineage>
</organism>
<dbReference type="PANTHER" id="PTHR48028">
    <property type="entry name" value="GLYCINE-RICH RNA-BINDING PROTEIN RZ1A"/>
    <property type="match status" value="1"/>
</dbReference>
<dbReference type="Proteomes" id="UP000834106">
    <property type="component" value="Chromosome 15"/>
</dbReference>
<evidence type="ECO:0000256" key="3">
    <source>
        <dbReference type="ARBA" id="ARBA00022884"/>
    </source>
</evidence>
<dbReference type="Gene3D" id="3.30.70.330">
    <property type="match status" value="1"/>
</dbReference>
<name>A0AAD2E5G0_9LAMI</name>
<evidence type="ECO:0000259" key="6">
    <source>
        <dbReference type="Pfam" id="PF00076"/>
    </source>
</evidence>
<dbReference type="SUPFAM" id="SSF54928">
    <property type="entry name" value="RNA-binding domain, RBD"/>
    <property type="match status" value="1"/>
</dbReference>
<evidence type="ECO:0000313" key="7">
    <source>
        <dbReference type="EMBL" id="CAI9777954.1"/>
    </source>
</evidence>
<evidence type="ECO:0000256" key="5">
    <source>
        <dbReference type="ARBA" id="ARBA00023242"/>
    </source>
</evidence>
<reference evidence="7" key="1">
    <citation type="submission" date="2023-05" db="EMBL/GenBank/DDBJ databases">
        <authorList>
            <person name="Huff M."/>
        </authorList>
    </citation>
    <scope>NUCLEOTIDE SEQUENCE</scope>
</reference>
<dbReference type="GO" id="GO:0003723">
    <property type="term" value="F:RNA binding"/>
    <property type="evidence" value="ECO:0007669"/>
    <property type="project" value="UniProtKB-KW"/>
</dbReference>
<keyword evidence="3" id="KW-0694">RNA-binding</keyword>
<accession>A0AAD2E5G0</accession>
<feature type="domain" description="RRM" evidence="6">
    <location>
        <begin position="18"/>
        <end position="50"/>
    </location>
</feature>
<dbReference type="InterPro" id="IPR000504">
    <property type="entry name" value="RRM_dom"/>
</dbReference>
<evidence type="ECO:0000256" key="2">
    <source>
        <dbReference type="ARBA" id="ARBA00022664"/>
    </source>
</evidence>
<gene>
    <name evidence="7" type="ORF">FPE_LOCUS25384</name>
</gene>
<dbReference type="GO" id="GO:0008380">
    <property type="term" value="P:RNA splicing"/>
    <property type="evidence" value="ECO:0007669"/>
    <property type="project" value="UniProtKB-KW"/>
</dbReference>
<comment type="subcellular location">
    <subcellularLocation>
        <location evidence="1">Nucleus</location>
    </subcellularLocation>
</comment>
<dbReference type="InterPro" id="IPR051106">
    <property type="entry name" value="RNA-bind/splicing_reg"/>
</dbReference>
<evidence type="ECO:0000313" key="8">
    <source>
        <dbReference type="Proteomes" id="UP000834106"/>
    </source>
</evidence>
<dbReference type="AlphaFoldDB" id="A0AAD2E5G0"/>
<keyword evidence="2" id="KW-0507">mRNA processing</keyword>
<sequence>MSHFGRSGPPDIRDTFSLLVLNITFRTTADDLFPLFDKYGKVVDVFIPRDRSCEVIVNIVVDRLLMHFLLVAIETDALLVLMNGLVAVLYLGAVDVLCSQLPLVGMKLQCD</sequence>
<dbReference type="InterPro" id="IPR012677">
    <property type="entry name" value="Nucleotide-bd_a/b_plait_sf"/>
</dbReference>
<evidence type="ECO:0000256" key="4">
    <source>
        <dbReference type="ARBA" id="ARBA00023187"/>
    </source>
</evidence>
<dbReference type="GO" id="GO:0005634">
    <property type="term" value="C:nucleus"/>
    <property type="evidence" value="ECO:0007669"/>
    <property type="project" value="UniProtKB-SubCell"/>
</dbReference>
<protein>
    <recommendedName>
        <fullName evidence="6">RRM domain-containing protein</fullName>
    </recommendedName>
</protein>
<keyword evidence="4" id="KW-0508">mRNA splicing</keyword>
<dbReference type="GO" id="GO:0006397">
    <property type="term" value="P:mRNA processing"/>
    <property type="evidence" value="ECO:0007669"/>
    <property type="project" value="UniProtKB-KW"/>
</dbReference>
<dbReference type="Pfam" id="PF00076">
    <property type="entry name" value="RRM_1"/>
    <property type="match status" value="1"/>
</dbReference>
<keyword evidence="8" id="KW-1185">Reference proteome</keyword>
<dbReference type="InterPro" id="IPR035979">
    <property type="entry name" value="RBD_domain_sf"/>
</dbReference>
<dbReference type="EMBL" id="OU503050">
    <property type="protein sequence ID" value="CAI9777954.1"/>
    <property type="molecule type" value="Genomic_DNA"/>
</dbReference>
<proteinExistence type="predicted"/>
<dbReference type="PANTHER" id="PTHR48028:SF4">
    <property type="entry name" value="SC35-LIKE SPLICING FACTOR"/>
    <property type="match status" value="1"/>
</dbReference>